<organism evidence="6 7">
    <name type="scientific">Ranatra chinensis</name>
    <dbReference type="NCBI Taxonomy" id="642074"/>
    <lineage>
        <taxon>Eukaryota</taxon>
        <taxon>Metazoa</taxon>
        <taxon>Ecdysozoa</taxon>
        <taxon>Arthropoda</taxon>
        <taxon>Hexapoda</taxon>
        <taxon>Insecta</taxon>
        <taxon>Pterygota</taxon>
        <taxon>Neoptera</taxon>
        <taxon>Paraneoptera</taxon>
        <taxon>Hemiptera</taxon>
        <taxon>Heteroptera</taxon>
        <taxon>Panheteroptera</taxon>
        <taxon>Nepomorpha</taxon>
        <taxon>Nepidae</taxon>
        <taxon>Ranatrinae</taxon>
        <taxon>Ranatra</taxon>
    </lineage>
</organism>
<dbReference type="GO" id="GO:0046872">
    <property type="term" value="F:metal ion binding"/>
    <property type="evidence" value="ECO:0007669"/>
    <property type="project" value="UniProtKB-KW"/>
</dbReference>
<dbReference type="HAMAP" id="MF_01876">
    <property type="entry name" value="PsiMP_glycosidase"/>
    <property type="match status" value="1"/>
</dbReference>
<dbReference type="EMBL" id="JBFDAA010000001">
    <property type="protein sequence ID" value="KAL1140427.1"/>
    <property type="molecule type" value="Genomic_DNA"/>
</dbReference>
<keyword evidence="5" id="KW-0326">Glycosidase</keyword>
<dbReference type="GO" id="GO:0016829">
    <property type="term" value="F:lyase activity"/>
    <property type="evidence" value="ECO:0007669"/>
    <property type="project" value="UniProtKB-KW"/>
</dbReference>
<dbReference type="Pfam" id="PF04227">
    <property type="entry name" value="Indigoidine_A"/>
    <property type="match status" value="1"/>
</dbReference>
<evidence type="ECO:0000256" key="2">
    <source>
        <dbReference type="ARBA" id="ARBA00022801"/>
    </source>
</evidence>
<evidence type="ECO:0000256" key="5">
    <source>
        <dbReference type="ARBA" id="ARBA00023295"/>
    </source>
</evidence>
<dbReference type="Gene3D" id="3.40.1790.10">
    <property type="entry name" value="Indigoidine synthase domain"/>
    <property type="match status" value="1"/>
</dbReference>
<evidence type="ECO:0000256" key="3">
    <source>
        <dbReference type="ARBA" id="ARBA00023211"/>
    </source>
</evidence>
<name>A0ABD0Z790_9HEMI</name>
<evidence type="ECO:0000256" key="1">
    <source>
        <dbReference type="ARBA" id="ARBA00022723"/>
    </source>
</evidence>
<evidence type="ECO:0000313" key="6">
    <source>
        <dbReference type="EMBL" id="KAL1140427.1"/>
    </source>
</evidence>
<dbReference type="GO" id="GO:0016798">
    <property type="term" value="F:hydrolase activity, acting on glycosyl bonds"/>
    <property type="evidence" value="ECO:0007669"/>
    <property type="project" value="UniProtKB-KW"/>
</dbReference>
<evidence type="ECO:0000256" key="4">
    <source>
        <dbReference type="ARBA" id="ARBA00023239"/>
    </source>
</evidence>
<evidence type="ECO:0008006" key="8">
    <source>
        <dbReference type="Google" id="ProtNLM"/>
    </source>
</evidence>
<protein>
    <recommendedName>
        <fullName evidence="8">Pseudouridine-5'-phosphate glycosidase</fullName>
    </recommendedName>
</protein>
<keyword evidence="1" id="KW-0479">Metal-binding</keyword>
<dbReference type="Proteomes" id="UP001558652">
    <property type="component" value="Unassembled WGS sequence"/>
</dbReference>
<reference evidence="6 7" key="1">
    <citation type="submission" date="2024-07" db="EMBL/GenBank/DDBJ databases">
        <title>Chromosome-level genome assembly of the water stick insect Ranatra chinensis (Heteroptera: Nepidae).</title>
        <authorList>
            <person name="Liu X."/>
        </authorList>
    </citation>
    <scope>NUCLEOTIDE SEQUENCE [LARGE SCALE GENOMIC DNA]</scope>
    <source>
        <strain evidence="6">Cailab_2021Rc</strain>
        <tissue evidence="6">Muscle</tissue>
    </source>
</reference>
<dbReference type="InterPro" id="IPR007342">
    <property type="entry name" value="PsuG"/>
</dbReference>
<comment type="caution">
    <text evidence="6">The sequence shown here is derived from an EMBL/GenBank/DDBJ whole genome shotgun (WGS) entry which is preliminary data.</text>
</comment>
<accession>A0ABD0Z790</accession>
<keyword evidence="2" id="KW-0378">Hydrolase</keyword>
<dbReference type="PANTHER" id="PTHR42909">
    <property type="entry name" value="ZGC:136858"/>
    <property type="match status" value="1"/>
</dbReference>
<dbReference type="AlphaFoldDB" id="A0ABD0Z790"/>
<proteinExistence type="inferred from homology"/>
<evidence type="ECO:0000313" key="7">
    <source>
        <dbReference type="Proteomes" id="UP001558652"/>
    </source>
</evidence>
<sequence>MAFRSLSNIFGKFASGLVDLSPEVKTALCEKKAIVALESTIISHGMPFPHNYETALSVENIIRDQGAIPATIAVLGGRIKVGMNSNEIQELADPKLKTVKISRRDLAYVLANKLSGGTTVSGTLLIANKVGINIFVTGGIGGVHRSGETTFDISADLIELGKTPSMVVSSGVKSILDIGKTLEYLETQGVCVVTYGPTKDFPAFYSEKSGFDSVYNVNTPEEAARLLYNLKEINLNSGILLAVPIPSEYAIPNIELESTIKLAVAEAEKNGVRGKNITPYILEKVSAKTQGKSLKSSILYYLLVNNYKGTSIG</sequence>
<gene>
    <name evidence="6" type="ORF">AAG570_000359</name>
</gene>
<dbReference type="SUPFAM" id="SSF110581">
    <property type="entry name" value="Indigoidine synthase A-like"/>
    <property type="match status" value="1"/>
</dbReference>
<keyword evidence="4" id="KW-0456">Lyase</keyword>
<keyword evidence="3" id="KW-0464">Manganese</keyword>
<dbReference type="InterPro" id="IPR022830">
    <property type="entry name" value="Indigdn_synthA-like"/>
</dbReference>
<keyword evidence="7" id="KW-1185">Reference proteome</keyword>
<dbReference type="PANTHER" id="PTHR42909:SF1">
    <property type="entry name" value="CARBOHYDRATE KINASE PFKB DOMAIN-CONTAINING PROTEIN"/>
    <property type="match status" value="1"/>
</dbReference>